<dbReference type="EMBL" id="GBXM01080655">
    <property type="protein sequence ID" value="JAH27922.1"/>
    <property type="molecule type" value="Transcribed_RNA"/>
</dbReference>
<dbReference type="AlphaFoldDB" id="A0A0E9RGJ6"/>
<feature type="region of interest" description="Disordered" evidence="1">
    <location>
        <begin position="1"/>
        <end position="21"/>
    </location>
</feature>
<reference evidence="2" key="2">
    <citation type="journal article" date="2015" name="Fish Shellfish Immunol.">
        <title>Early steps in the European eel (Anguilla anguilla)-Vibrio vulnificus interaction in the gills: Role of the RtxA13 toxin.</title>
        <authorList>
            <person name="Callol A."/>
            <person name="Pajuelo D."/>
            <person name="Ebbesson L."/>
            <person name="Teles M."/>
            <person name="MacKenzie S."/>
            <person name="Amaro C."/>
        </authorList>
    </citation>
    <scope>NUCLEOTIDE SEQUENCE</scope>
</reference>
<sequence length="45" mass="4749">MQHSTPPLTSTEEGGARAGQSVLRIPAEIQNTGMDIAILPLMQGM</sequence>
<name>A0A0E9RGJ6_ANGAN</name>
<protein>
    <submittedName>
        <fullName evidence="2">Uncharacterized protein</fullName>
    </submittedName>
</protein>
<evidence type="ECO:0000313" key="2">
    <source>
        <dbReference type="EMBL" id="JAH27922.1"/>
    </source>
</evidence>
<reference evidence="2" key="1">
    <citation type="submission" date="2014-11" db="EMBL/GenBank/DDBJ databases">
        <authorList>
            <person name="Amaro Gonzalez C."/>
        </authorList>
    </citation>
    <scope>NUCLEOTIDE SEQUENCE</scope>
</reference>
<organism evidence="2">
    <name type="scientific">Anguilla anguilla</name>
    <name type="common">European freshwater eel</name>
    <name type="synonym">Muraena anguilla</name>
    <dbReference type="NCBI Taxonomy" id="7936"/>
    <lineage>
        <taxon>Eukaryota</taxon>
        <taxon>Metazoa</taxon>
        <taxon>Chordata</taxon>
        <taxon>Craniata</taxon>
        <taxon>Vertebrata</taxon>
        <taxon>Euteleostomi</taxon>
        <taxon>Actinopterygii</taxon>
        <taxon>Neopterygii</taxon>
        <taxon>Teleostei</taxon>
        <taxon>Anguilliformes</taxon>
        <taxon>Anguillidae</taxon>
        <taxon>Anguilla</taxon>
    </lineage>
</organism>
<feature type="compositionally biased region" description="Polar residues" evidence="1">
    <location>
        <begin position="1"/>
        <end position="12"/>
    </location>
</feature>
<proteinExistence type="predicted"/>
<evidence type="ECO:0000256" key="1">
    <source>
        <dbReference type="SAM" id="MobiDB-lite"/>
    </source>
</evidence>
<accession>A0A0E9RGJ6</accession>